<dbReference type="Pfam" id="PF24781">
    <property type="entry name" value="FANCA_helical"/>
    <property type="match status" value="1"/>
</dbReference>
<dbReference type="Pfam" id="PF15865">
    <property type="entry name" value="Fanconi_A_N"/>
    <property type="match status" value="1"/>
</dbReference>
<dbReference type="AlphaFoldDB" id="A0AA88L8A9"/>
<dbReference type="EMBL" id="JAVRJZ010000007">
    <property type="protein sequence ID" value="KAK2720762.1"/>
    <property type="molecule type" value="Genomic_DNA"/>
</dbReference>
<feature type="domain" description="Fanconi anaemia group A protein N-terminal" evidence="1">
    <location>
        <begin position="140"/>
        <end position="406"/>
    </location>
</feature>
<dbReference type="PANTHER" id="PTHR12047">
    <property type="entry name" value="FANCONI ANEMIA GROUP A PROTEIN"/>
    <property type="match status" value="1"/>
</dbReference>
<dbReference type="GO" id="GO:0043240">
    <property type="term" value="C:Fanconi anaemia nuclear complex"/>
    <property type="evidence" value="ECO:0007669"/>
    <property type="project" value="InterPro"/>
</dbReference>
<evidence type="ECO:0000259" key="1">
    <source>
        <dbReference type="Pfam" id="PF15865"/>
    </source>
</evidence>
<reference evidence="3" key="1">
    <citation type="submission" date="2023-07" db="EMBL/GenBank/DDBJ databases">
        <title>Chromosome-level genome assembly of Artemia franciscana.</title>
        <authorList>
            <person name="Jo E."/>
        </authorList>
    </citation>
    <scope>NUCLEOTIDE SEQUENCE</scope>
    <source>
        <tissue evidence="3">Whole body</tissue>
    </source>
</reference>
<dbReference type="InterPro" id="IPR003516">
    <property type="entry name" value="FANCA"/>
</dbReference>
<dbReference type="InterPro" id="IPR031729">
    <property type="entry name" value="Fanconi_A_N"/>
</dbReference>
<evidence type="ECO:0000313" key="3">
    <source>
        <dbReference type="EMBL" id="KAK2720762.1"/>
    </source>
</evidence>
<protein>
    <submittedName>
        <fullName evidence="3">Uncharacterized protein</fullName>
    </submittedName>
</protein>
<dbReference type="PANTHER" id="PTHR12047:SF2">
    <property type="entry name" value="FANCONI ANEMIA GROUP A PROTEIN"/>
    <property type="match status" value="1"/>
</dbReference>
<comment type="caution">
    <text evidence="3">The sequence shown here is derived from an EMBL/GenBank/DDBJ whole genome shotgun (WGS) entry which is preliminary data.</text>
</comment>
<keyword evidence="4" id="KW-1185">Reference proteome</keyword>
<proteinExistence type="predicted"/>
<feature type="domain" description="Fanconi anaemia group A protein helical" evidence="2">
    <location>
        <begin position="419"/>
        <end position="499"/>
    </location>
</feature>
<sequence>MPLENSEISFSVTLALRNSLGADLYISEKLDLLQEIIILNVKCDENYMKKYELAHKSRAALRLWLLDSKVLLKNGFTVNASDILKDEVPLELIAKLTESRIMSFYSYIDRLSGNAEKLAAFSRTMADGFFEDFYEKKWVLGQILCEMLLILEVFDDVVASNCKLILDTICRKWWTKITSGEVGLNPCLVMLQHPVIVKKSLKRLFRRIIKYLLTLTPDIKIVNAFVEQSSWSFFYVQPLVAETLISLMIPFESEEILCVLNEILEAQEINWRNVLVSFSAFLLRFSNSSSLLKEQISKWLVDSLQESKEDWLLTSFLVARQAGGEGQHLFPSYQRWFSETFGDLSTSPASSGRKFVFLVDTLLSLIQHESLPTLKIHVSNPPAVPPGMEYKLSEFLKRHKERINFLDEAFDTTPFSKQSKVDVDIKLAVESYEKTEKIPNTLIEASIFRINYYQGSFLPALLSPRIVPDNGDARERLIDALKSISKISPSQYSAYKDACKKYASEFARGLFEEEDEEDLFM</sequence>
<evidence type="ECO:0000259" key="2">
    <source>
        <dbReference type="Pfam" id="PF24781"/>
    </source>
</evidence>
<evidence type="ECO:0000313" key="4">
    <source>
        <dbReference type="Proteomes" id="UP001187531"/>
    </source>
</evidence>
<dbReference type="GO" id="GO:0036297">
    <property type="term" value="P:interstrand cross-link repair"/>
    <property type="evidence" value="ECO:0007669"/>
    <property type="project" value="InterPro"/>
</dbReference>
<accession>A0AA88L8A9</accession>
<dbReference type="Proteomes" id="UP001187531">
    <property type="component" value="Unassembled WGS sequence"/>
</dbReference>
<name>A0AA88L8A9_ARTSF</name>
<dbReference type="InterPro" id="IPR055386">
    <property type="entry name" value="FANCA_helical"/>
</dbReference>
<organism evidence="3 4">
    <name type="scientific">Artemia franciscana</name>
    <name type="common">Brine shrimp</name>
    <name type="synonym">Artemia sanfranciscana</name>
    <dbReference type="NCBI Taxonomy" id="6661"/>
    <lineage>
        <taxon>Eukaryota</taxon>
        <taxon>Metazoa</taxon>
        <taxon>Ecdysozoa</taxon>
        <taxon>Arthropoda</taxon>
        <taxon>Crustacea</taxon>
        <taxon>Branchiopoda</taxon>
        <taxon>Anostraca</taxon>
        <taxon>Artemiidae</taxon>
        <taxon>Artemia</taxon>
    </lineage>
</organism>
<gene>
    <name evidence="3" type="ORF">QYM36_004593</name>
</gene>